<evidence type="ECO:0000256" key="1">
    <source>
        <dbReference type="SAM" id="SignalP"/>
    </source>
</evidence>
<reference evidence="2" key="2">
    <citation type="submission" date="2025-08" db="UniProtKB">
        <authorList>
            <consortium name="Ensembl"/>
        </authorList>
    </citation>
    <scope>IDENTIFICATION</scope>
</reference>
<feature type="chain" id="PRO_5035164601" evidence="1">
    <location>
        <begin position="25"/>
        <end position="91"/>
    </location>
</feature>
<dbReference type="AlphaFoldDB" id="A0A8I5TXW7"/>
<reference evidence="2 3" key="1">
    <citation type="submission" date="2008-02" db="EMBL/GenBank/DDBJ databases">
        <title>A 6x draft sequence assembly of the Pongo pygmaeus abelii genome.</title>
        <authorList>
            <person name="Wilson R.K."/>
            <person name="Mardis E."/>
        </authorList>
    </citation>
    <scope>NUCLEOTIDE SEQUENCE [LARGE SCALE GENOMIC DNA]</scope>
</reference>
<protein>
    <submittedName>
        <fullName evidence="2">Uncharacterized protein</fullName>
    </submittedName>
</protein>
<keyword evidence="1" id="KW-0732">Signal</keyword>
<evidence type="ECO:0000313" key="3">
    <source>
        <dbReference type="Proteomes" id="UP000001595"/>
    </source>
</evidence>
<organism evidence="2 3">
    <name type="scientific">Pongo abelii</name>
    <name type="common">Sumatran orangutan</name>
    <name type="synonym">Pongo pygmaeus abelii</name>
    <dbReference type="NCBI Taxonomy" id="9601"/>
    <lineage>
        <taxon>Eukaryota</taxon>
        <taxon>Metazoa</taxon>
        <taxon>Chordata</taxon>
        <taxon>Craniata</taxon>
        <taxon>Vertebrata</taxon>
        <taxon>Euteleostomi</taxon>
        <taxon>Mammalia</taxon>
        <taxon>Eutheria</taxon>
        <taxon>Euarchontoglires</taxon>
        <taxon>Primates</taxon>
        <taxon>Haplorrhini</taxon>
        <taxon>Catarrhini</taxon>
        <taxon>Hominidae</taxon>
        <taxon>Pongo</taxon>
    </lineage>
</organism>
<sequence>MRPSAAGRLLLACSLAFMPFFTVSWEIKMSDLEEKDVDEFSSSGFKCPTCFAVQGRKCDTELKWCAADGLGSASEIKARLSAEREQSELMR</sequence>
<evidence type="ECO:0000313" key="2">
    <source>
        <dbReference type="Ensembl" id="ENSPPYP00000043111.1"/>
    </source>
</evidence>
<feature type="signal peptide" evidence="1">
    <location>
        <begin position="1"/>
        <end position="24"/>
    </location>
</feature>
<dbReference type="Ensembl" id="ENSPPYT00000053109.1">
    <property type="protein sequence ID" value="ENSPPYP00000043111.1"/>
    <property type="gene ID" value="ENSPPYG00000035765.1"/>
</dbReference>
<reference evidence="2" key="3">
    <citation type="submission" date="2025-09" db="UniProtKB">
        <authorList>
            <consortium name="Ensembl"/>
        </authorList>
    </citation>
    <scope>IDENTIFICATION</scope>
</reference>
<accession>A0A8I5TXW7</accession>
<keyword evidence="3" id="KW-1185">Reference proteome</keyword>
<dbReference type="Proteomes" id="UP000001595">
    <property type="component" value="Chromosome 1"/>
</dbReference>
<dbReference type="GeneTree" id="ENSGT00390000010671"/>
<name>A0A8I5TXW7_PONAB</name>
<proteinExistence type="predicted"/>